<dbReference type="AlphaFoldDB" id="A0A0D7W1L3"/>
<keyword evidence="3" id="KW-1185">Reference proteome</keyword>
<feature type="domain" description="Outer membrane protein beta-barrel" evidence="1">
    <location>
        <begin position="448"/>
        <end position="907"/>
    </location>
</feature>
<gene>
    <name evidence="2" type="ORF">PK35_10355</name>
</gene>
<comment type="caution">
    <text evidence="2">The sequence shown here is derived from an EMBL/GenBank/DDBJ whole genome shotgun (WGS) entry which is preliminary data.</text>
</comment>
<dbReference type="STRING" id="1382798.PK35_10355"/>
<accession>A0A0D7W1L3</accession>
<dbReference type="SUPFAM" id="SSF49464">
    <property type="entry name" value="Carboxypeptidase regulatory domain-like"/>
    <property type="match status" value="1"/>
</dbReference>
<dbReference type="InterPro" id="IPR041700">
    <property type="entry name" value="OMP_b-brl_3"/>
</dbReference>
<organism evidence="2 3">
    <name type="scientific">Neotamlana nanhaiensis</name>
    <dbReference type="NCBI Taxonomy" id="1382798"/>
    <lineage>
        <taxon>Bacteria</taxon>
        <taxon>Pseudomonadati</taxon>
        <taxon>Bacteroidota</taxon>
        <taxon>Flavobacteriia</taxon>
        <taxon>Flavobacteriales</taxon>
        <taxon>Flavobacteriaceae</taxon>
        <taxon>Neotamlana</taxon>
    </lineage>
</organism>
<keyword evidence="2" id="KW-0675">Receptor</keyword>
<proteinExistence type="predicted"/>
<dbReference type="Proteomes" id="UP000032361">
    <property type="component" value="Unassembled WGS sequence"/>
</dbReference>
<dbReference type="OrthoDB" id="1682379at2"/>
<sequence length="927" mass="104966">MHKLFFVATLFCCFLSFGQSRNFKISGKIISEEDNVPLEAATVHLETLTDSTLVTYTISDRNGAFTLEERSHFKALNLFISYVGYQTYKKEIALNKPEINLGSINLAVSSNALDEVLIKTAAPVTIKKDTLEFNVSSFKTKKDANVEDLLKKLPGVEIDDEGTITVNGKPVNQILVNGKPFFGNDPSIATKNLTKDIIEKIQVVDTKSKSEAFTGEEGDTENKTINLTIKEENNKGVFGRVAAGAGTNKRYEFAGMFNHFDNDQRVSVLVGGNNINSPGFSFGEIEKMFGGGGSTWFNSDGSFSVNGRRFGGGQGITTSKLGGANFADNYGEKVELSADYFYSNSNSTNEVSSQRETFLADSRFYSNSESSTYNDTQSHSVNAQAEIKIDSTFMINIRPSFTFTKSVNDYDSSDETLNETLELTNASNVDSYVESQLNNFTNRISATKKFGSNGAFLRFNIENNISKNEGDDYINSVSEVYGDTPETIVRNQFTDDLSETNNLTTRVTYRQPLIAKVFFVNFEYEYQNNKDENKKSNFDFNNTTNAFDTFNETLSTDFTYTDERSAPGINLSYRKEKFSVRFGMDYIFRTLTNNDGLRPQFNVSRDFEAIEMNSYVNYKLSKKASIYANYRLSNRPPALRQLQAFEDVSNPLNTIVGNPNLEPTNENRFYIGFNAFNWQERTGIYMYASLTQTNNAIVSKTTVNPETLTRTTTYDNVKGNHNGYFGIDYSKRIKLDSISSIRLKVGNWSNFSKNINYNNDVQYASSNFVFNPNIGFDYVIEEVLEIKPRYRLSLTNTKYDIDAFNDRNFTTHNVDFKTVVYLPKKFEWRNDITYNYNSNIADGFQKSAWFWNASVAYSILKDKGLITLKVYDLLNQNTNARRSASQDYIVDTQSTVLRQYFMLNFSWKFNSLGSKGETDGNGHFYVD</sequence>
<evidence type="ECO:0000259" key="1">
    <source>
        <dbReference type="Pfam" id="PF14905"/>
    </source>
</evidence>
<dbReference type="Pfam" id="PF14905">
    <property type="entry name" value="OMP_b-brl_3"/>
    <property type="match status" value="1"/>
</dbReference>
<name>A0A0D7W1L3_9FLAO</name>
<dbReference type="SUPFAM" id="SSF56935">
    <property type="entry name" value="Porins"/>
    <property type="match status" value="1"/>
</dbReference>
<protein>
    <submittedName>
        <fullName evidence="2">TonB-dependent receptor</fullName>
    </submittedName>
</protein>
<reference evidence="2 3" key="1">
    <citation type="journal article" date="2015" name="Antonie Van Leeuwenhoek">
        <title>Tamlana nanhaiensis sp. nov., isolated from surface seawater collected from the South China Sea.</title>
        <authorList>
            <person name="Liu X."/>
            <person name="Lai Q."/>
            <person name="Du Y."/>
            <person name="Li G."/>
            <person name="Sun F."/>
            <person name="Shao Z."/>
        </authorList>
    </citation>
    <scope>NUCLEOTIDE SEQUENCE [LARGE SCALE GENOMIC DNA]</scope>
    <source>
        <strain evidence="2 3">FHC16</strain>
    </source>
</reference>
<dbReference type="PATRIC" id="fig|1382798.3.peg.3422"/>
<dbReference type="Pfam" id="PF13715">
    <property type="entry name" value="CarbopepD_reg_2"/>
    <property type="match status" value="1"/>
</dbReference>
<evidence type="ECO:0000313" key="2">
    <source>
        <dbReference type="EMBL" id="KJD32593.1"/>
    </source>
</evidence>
<evidence type="ECO:0000313" key="3">
    <source>
        <dbReference type="Proteomes" id="UP000032361"/>
    </source>
</evidence>
<dbReference type="EMBL" id="JTDV01000008">
    <property type="protein sequence ID" value="KJD32593.1"/>
    <property type="molecule type" value="Genomic_DNA"/>
</dbReference>
<dbReference type="RefSeq" id="WP_044626639.1">
    <property type="nucleotide sequence ID" value="NZ_JTDV01000008.1"/>
</dbReference>
<dbReference type="InterPro" id="IPR008969">
    <property type="entry name" value="CarboxyPept-like_regulatory"/>
</dbReference>